<organism evidence="2 3">
    <name type="scientific">Colocasia esculenta</name>
    <name type="common">Wild taro</name>
    <name type="synonym">Arum esculentum</name>
    <dbReference type="NCBI Taxonomy" id="4460"/>
    <lineage>
        <taxon>Eukaryota</taxon>
        <taxon>Viridiplantae</taxon>
        <taxon>Streptophyta</taxon>
        <taxon>Embryophyta</taxon>
        <taxon>Tracheophyta</taxon>
        <taxon>Spermatophyta</taxon>
        <taxon>Magnoliopsida</taxon>
        <taxon>Liliopsida</taxon>
        <taxon>Araceae</taxon>
        <taxon>Aroideae</taxon>
        <taxon>Colocasieae</taxon>
        <taxon>Colocasia</taxon>
    </lineage>
</organism>
<evidence type="ECO:0000313" key="2">
    <source>
        <dbReference type="EMBL" id="MQL96164.1"/>
    </source>
</evidence>
<reference evidence="2" key="1">
    <citation type="submission" date="2017-07" db="EMBL/GenBank/DDBJ databases">
        <title>Taro Niue Genome Assembly and Annotation.</title>
        <authorList>
            <person name="Atibalentja N."/>
            <person name="Keating K."/>
            <person name="Fields C.J."/>
        </authorList>
    </citation>
    <scope>NUCLEOTIDE SEQUENCE</scope>
    <source>
        <strain evidence="2">Niue_2</strain>
        <tissue evidence="2">Leaf</tissue>
    </source>
</reference>
<feature type="transmembrane region" description="Helical" evidence="1">
    <location>
        <begin position="7"/>
        <end position="27"/>
    </location>
</feature>
<keyword evidence="3" id="KW-1185">Reference proteome</keyword>
<keyword evidence="1" id="KW-0812">Transmembrane</keyword>
<feature type="transmembrane region" description="Helical" evidence="1">
    <location>
        <begin position="47"/>
        <end position="65"/>
    </location>
</feature>
<dbReference type="Proteomes" id="UP000652761">
    <property type="component" value="Unassembled WGS sequence"/>
</dbReference>
<protein>
    <submittedName>
        <fullName evidence="2">Uncharacterized protein</fullName>
    </submittedName>
</protein>
<gene>
    <name evidence="2" type="ORF">Taro_028835</name>
</gene>
<evidence type="ECO:0000313" key="3">
    <source>
        <dbReference type="Proteomes" id="UP000652761"/>
    </source>
</evidence>
<keyword evidence="1" id="KW-0472">Membrane</keyword>
<comment type="caution">
    <text evidence="2">The sequence shown here is derived from an EMBL/GenBank/DDBJ whole genome shotgun (WGS) entry which is preliminary data.</text>
</comment>
<name>A0A843VT32_COLES</name>
<proteinExistence type="predicted"/>
<accession>A0A843VT32</accession>
<sequence>MAPEMVFCGTMLLVIPFCYLIDVSPFLLMQEASSRNPTPTGINAEELQPLALFMLVVLWFGLLLLQFSVRIPRRRGPYAWRIDIGDICWPLQD</sequence>
<dbReference type="EMBL" id="NMUH01001883">
    <property type="protein sequence ID" value="MQL96164.1"/>
    <property type="molecule type" value="Genomic_DNA"/>
</dbReference>
<dbReference type="AlphaFoldDB" id="A0A843VT32"/>
<keyword evidence="1" id="KW-1133">Transmembrane helix</keyword>
<evidence type="ECO:0000256" key="1">
    <source>
        <dbReference type="SAM" id="Phobius"/>
    </source>
</evidence>